<comment type="caution">
    <text evidence="2">The sequence shown here is derived from an EMBL/GenBank/DDBJ whole genome shotgun (WGS) entry which is preliminary data.</text>
</comment>
<dbReference type="AlphaFoldDB" id="A0A5M7BFP1"/>
<gene>
    <name evidence="2" type="ORF">F2B50_06405</name>
    <name evidence="3" type="ORF">FPF71_06405</name>
</gene>
<dbReference type="Proteomes" id="UP000315145">
    <property type="component" value="Unassembled WGS sequence"/>
</dbReference>
<reference evidence="2 5" key="1">
    <citation type="journal article" date="2015" name="Int. J. Syst. Evol. Microbiol.">
        <title>Algibacter amylolyticus sp. nov., isolated from intertidal sediment.</title>
        <authorList>
            <person name="Zhang D.C."/>
            <person name="Wu J."/>
            <person name="Neuner K."/>
            <person name="Yao J."/>
            <person name="Margesin R."/>
        </authorList>
    </citation>
    <scope>NUCLEOTIDE SEQUENCE [LARGE SCALE GENOMIC DNA]</scope>
    <source>
        <strain evidence="2 5">RU-4-M-4</strain>
    </source>
</reference>
<proteinExistence type="predicted"/>
<name>A0A5M7BFP1_9FLAO</name>
<reference evidence="3 4" key="2">
    <citation type="submission" date="2019-07" db="EMBL/GenBank/DDBJ databases">
        <title>Algibacter marinivivus sp. nov., isolated from the surface of a marine red alga.</title>
        <authorList>
            <person name="Zhong X."/>
            <person name="Xu W."/>
            <person name="Zhang Y."/>
            <person name="Zhang Q."/>
            <person name="Du Z."/>
        </authorList>
    </citation>
    <scope>NUCLEOTIDE SEQUENCE [LARGE SCALE GENOMIC DNA]</scope>
    <source>
        <strain evidence="3 4">RU-4-M-4</strain>
    </source>
</reference>
<evidence type="ECO:0000313" key="2">
    <source>
        <dbReference type="EMBL" id="KAA5826444.1"/>
    </source>
</evidence>
<dbReference type="InterPro" id="IPR046744">
    <property type="entry name" value="DUF6794"/>
</dbReference>
<protein>
    <recommendedName>
        <fullName evidence="1">DUF6794 domain-containing protein</fullName>
    </recommendedName>
</protein>
<reference evidence="2" key="3">
    <citation type="submission" date="2019-09" db="EMBL/GenBank/DDBJ databases">
        <authorList>
            <person name="Zhang D.-C."/>
        </authorList>
    </citation>
    <scope>NUCLEOTIDE SEQUENCE</scope>
    <source>
        <strain evidence="2">RU-4-M-4</strain>
    </source>
</reference>
<dbReference type="OrthoDB" id="983155at2"/>
<feature type="domain" description="DUF6794" evidence="1">
    <location>
        <begin position="31"/>
        <end position="113"/>
    </location>
</feature>
<dbReference type="Pfam" id="PF20594">
    <property type="entry name" value="DUF6794"/>
    <property type="match status" value="1"/>
</dbReference>
<dbReference type="EMBL" id="VMBF01000002">
    <property type="protein sequence ID" value="TSJ80482.1"/>
    <property type="molecule type" value="Genomic_DNA"/>
</dbReference>
<keyword evidence="4" id="KW-1185">Reference proteome</keyword>
<accession>A0A5M7BFP1</accession>
<dbReference type="Proteomes" id="UP000322315">
    <property type="component" value="Unassembled WGS sequence"/>
</dbReference>
<organism evidence="2 5">
    <name type="scientific">Algibacter amylolyticus</name>
    <dbReference type="NCBI Taxonomy" id="1608400"/>
    <lineage>
        <taxon>Bacteria</taxon>
        <taxon>Pseudomonadati</taxon>
        <taxon>Bacteroidota</taxon>
        <taxon>Flavobacteriia</taxon>
        <taxon>Flavobacteriales</taxon>
        <taxon>Flavobacteriaceae</taxon>
        <taxon>Algibacter</taxon>
    </lineage>
</organism>
<dbReference type="EMBL" id="VWRS01000002">
    <property type="protein sequence ID" value="KAA5826444.1"/>
    <property type="molecule type" value="Genomic_DNA"/>
</dbReference>
<evidence type="ECO:0000313" key="3">
    <source>
        <dbReference type="EMBL" id="TSJ80482.1"/>
    </source>
</evidence>
<evidence type="ECO:0000259" key="1">
    <source>
        <dbReference type="Pfam" id="PF20594"/>
    </source>
</evidence>
<dbReference type="RefSeq" id="WP_144115853.1">
    <property type="nucleotide sequence ID" value="NZ_JACHGE010000004.1"/>
</dbReference>
<evidence type="ECO:0000313" key="4">
    <source>
        <dbReference type="Proteomes" id="UP000315145"/>
    </source>
</evidence>
<evidence type="ECO:0000313" key="5">
    <source>
        <dbReference type="Proteomes" id="UP000322315"/>
    </source>
</evidence>
<sequence>MKNAITFILFLTFGTVFSQTECDQFGENYTPKDLNDAIVYLNCKWPEKDKTEYKNKAENDAVAELHFGTGMSIRNNWGLWKGKNKLSKFFKSNGVFHPDDISSIILTSFHRQLNGKPIDLDAQIEFYKSYWEQAKKEYEQTEKGQKELSKKEFDNFKVSDSIKIAFKINKQGKNVWAYSIQKYPDLNEEPNCFINGIITRKKKKTRKRGDYVLTIMIFDICGNEKAIFSEEENGLKTNQEYDFSLENYKISKK</sequence>